<dbReference type="Proteomes" id="UP000655225">
    <property type="component" value="Unassembled WGS sequence"/>
</dbReference>
<keyword evidence="3" id="KW-1185">Reference proteome</keyword>
<evidence type="ECO:0000313" key="2">
    <source>
        <dbReference type="EMBL" id="KAF8403801.1"/>
    </source>
</evidence>
<dbReference type="PANTHER" id="PTHR34427">
    <property type="entry name" value="DUF4283 DOMAIN PROTEIN"/>
    <property type="match status" value="1"/>
</dbReference>
<protein>
    <recommendedName>
        <fullName evidence="4">DUF4283 domain-containing protein</fullName>
    </recommendedName>
</protein>
<sequence>MPAQASKVSNPYFRVHSQDFSGLDWPVLPSRETASPPSESQSCSVRWGNLALVCVFINPSGSWSELESLVNNILPRDEHSRLIPIGGNKGLIVVKNSSTIRGLSACDPWPLPGEGALIMNRWWPSVNATHSSDLRACFWIHIQGLPFHLWRPDVFVLIGKACGGLLKIDKHTSSLTDLRVARIQVVESNLDLIPRSLLILDGNRVYSVAIFCLAGDLPSAREISPPLPVRPSNPFDLGVGADQLRSKEPEFCLWRSYLIIGPFRIIAGMSEVRGAIASDQWDPILECPGEAGRLEVWYDSSPKSADPFGLYPILERMDPIVQEKAKLSPLRPTLTSGGFGKGGLEAAETWCALSSSVGSFVIKRVEDSRWFQDKSESCVQGGRLHSRSNSSSVVRASCGGRDKLDISFGSEVRGFQGKSVAVPSSASLSPASESPGQGSSVSREMGFGPFGGVCSDARISA</sequence>
<evidence type="ECO:0008006" key="4">
    <source>
        <dbReference type="Google" id="ProtNLM"/>
    </source>
</evidence>
<feature type="region of interest" description="Disordered" evidence="1">
    <location>
        <begin position="422"/>
        <end position="461"/>
    </location>
</feature>
<comment type="caution">
    <text evidence="2">The sequence shown here is derived from an EMBL/GenBank/DDBJ whole genome shotgun (WGS) entry which is preliminary data.</text>
</comment>
<organism evidence="2 3">
    <name type="scientific">Tetracentron sinense</name>
    <name type="common">Spur-leaf</name>
    <dbReference type="NCBI Taxonomy" id="13715"/>
    <lineage>
        <taxon>Eukaryota</taxon>
        <taxon>Viridiplantae</taxon>
        <taxon>Streptophyta</taxon>
        <taxon>Embryophyta</taxon>
        <taxon>Tracheophyta</taxon>
        <taxon>Spermatophyta</taxon>
        <taxon>Magnoliopsida</taxon>
        <taxon>Trochodendrales</taxon>
        <taxon>Trochodendraceae</taxon>
        <taxon>Tetracentron</taxon>
    </lineage>
</organism>
<accession>A0A835DHQ2</accession>
<dbReference type="AlphaFoldDB" id="A0A835DHQ2"/>
<dbReference type="PANTHER" id="PTHR34427:SF5">
    <property type="entry name" value="DUF4283 DOMAIN-CONTAINING PROTEIN"/>
    <property type="match status" value="1"/>
</dbReference>
<gene>
    <name evidence="2" type="ORF">HHK36_011907</name>
</gene>
<evidence type="ECO:0000256" key="1">
    <source>
        <dbReference type="SAM" id="MobiDB-lite"/>
    </source>
</evidence>
<dbReference type="OrthoDB" id="967795at2759"/>
<proteinExistence type="predicted"/>
<reference evidence="2 3" key="1">
    <citation type="submission" date="2020-04" db="EMBL/GenBank/DDBJ databases">
        <title>Plant Genome Project.</title>
        <authorList>
            <person name="Zhang R.-G."/>
        </authorList>
    </citation>
    <scope>NUCLEOTIDE SEQUENCE [LARGE SCALE GENOMIC DNA]</scope>
    <source>
        <strain evidence="2">YNK0</strain>
        <tissue evidence="2">Leaf</tissue>
    </source>
</reference>
<dbReference type="EMBL" id="JABCRI010000007">
    <property type="protein sequence ID" value="KAF8403801.1"/>
    <property type="molecule type" value="Genomic_DNA"/>
</dbReference>
<evidence type="ECO:0000313" key="3">
    <source>
        <dbReference type="Proteomes" id="UP000655225"/>
    </source>
</evidence>
<name>A0A835DHQ2_TETSI</name>
<feature type="compositionally biased region" description="Low complexity" evidence="1">
    <location>
        <begin position="422"/>
        <end position="435"/>
    </location>
</feature>